<organism evidence="1 2">
    <name type="scientific">Sporosarcina psychrophila</name>
    <name type="common">Bacillus psychrophilus</name>
    <dbReference type="NCBI Taxonomy" id="1476"/>
    <lineage>
        <taxon>Bacteria</taxon>
        <taxon>Bacillati</taxon>
        <taxon>Bacillota</taxon>
        <taxon>Bacilli</taxon>
        <taxon>Bacillales</taxon>
        <taxon>Caryophanaceae</taxon>
        <taxon>Sporosarcina</taxon>
    </lineage>
</organism>
<name>A0A921KC76_SPOPS</name>
<dbReference type="EMBL" id="DYWT01000089">
    <property type="protein sequence ID" value="HJF31167.1"/>
    <property type="molecule type" value="Genomic_DNA"/>
</dbReference>
<gene>
    <name evidence="1" type="ORF">K8V56_05225</name>
</gene>
<evidence type="ECO:0000313" key="1">
    <source>
        <dbReference type="EMBL" id="HJF31167.1"/>
    </source>
</evidence>
<dbReference type="AlphaFoldDB" id="A0A921KC76"/>
<comment type="caution">
    <text evidence="1">The sequence shown here is derived from an EMBL/GenBank/DDBJ whole genome shotgun (WGS) entry which is preliminary data.</text>
</comment>
<sequence length="50" mass="5692">MAYDPIPPALKSRGETTPFTGYPQREILLFLNKKVMPAKSGMTFLNFFLL</sequence>
<evidence type="ECO:0000313" key="2">
    <source>
        <dbReference type="Proteomes" id="UP000698173"/>
    </source>
</evidence>
<proteinExistence type="predicted"/>
<dbReference type="Proteomes" id="UP000698173">
    <property type="component" value="Unassembled WGS sequence"/>
</dbReference>
<protein>
    <submittedName>
        <fullName evidence="1">Uncharacterized protein</fullName>
    </submittedName>
</protein>
<reference evidence="1" key="1">
    <citation type="journal article" date="2021" name="PeerJ">
        <title>Extensive microbial diversity within the chicken gut microbiome revealed by metagenomics and culture.</title>
        <authorList>
            <person name="Gilroy R."/>
            <person name="Ravi A."/>
            <person name="Getino M."/>
            <person name="Pursley I."/>
            <person name="Horton D.L."/>
            <person name="Alikhan N.F."/>
            <person name="Baker D."/>
            <person name="Gharbi K."/>
            <person name="Hall N."/>
            <person name="Watson M."/>
            <person name="Adriaenssens E.M."/>
            <person name="Foster-Nyarko E."/>
            <person name="Jarju S."/>
            <person name="Secka A."/>
            <person name="Antonio M."/>
            <person name="Oren A."/>
            <person name="Chaudhuri R.R."/>
            <person name="La Ragione R."/>
            <person name="Hildebrand F."/>
            <person name="Pallen M.J."/>
        </authorList>
    </citation>
    <scope>NUCLEOTIDE SEQUENCE</scope>
    <source>
        <strain evidence="1">CHK171-7178</strain>
    </source>
</reference>
<accession>A0A921KC76</accession>
<reference evidence="1" key="2">
    <citation type="submission" date="2021-09" db="EMBL/GenBank/DDBJ databases">
        <authorList>
            <person name="Gilroy R."/>
        </authorList>
    </citation>
    <scope>NUCLEOTIDE SEQUENCE</scope>
    <source>
        <strain evidence="1">CHK171-7178</strain>
    </source>
</reference>